<dbReference type="Gene3D" id="3.40.50.300">
    <property type="entry name" value="P-loop containing nucleotide triphosphate hydrolases"/>
    <property type="match status" value="1"/>
</dbReference>
<dbReference type="KEGG" id="crq:GCK72_022455"/>
<organism evidence="2 3">
    <name type="scientific">Caenorhabditis remanei</name>
    <name type="common">Caenorhabditis vulgaris</name>
    <dbReference type="NCBI Taxonomy" id="31234"/>
    <lineage>
        <taxon>Eukaryota</taxon>
        <taxon>Metazoa</taxon>
        <taxon>Ecdysozoa</taxon>
        <taxon>Nematoda</taxon>
        <taxon>Chromadorea</taxon>
        <taxon>Rhabditida</taxon>
        <taxon>Rhabditina</taxon>
        <taxon>Rhabditomorpha</taxon>
        <taxon>Rhabditoidea</taxon>
        <taxon>Rhabditidae</taxon>
        <taxon>Peloderinae</taxon>
        <taxon>Caenorhabditis</taxon>
    </lineage>
</organism>
<comment type="caution">
    <text evidence="2">The sequence shown here is derived from an EMBL/GenBank/DDBJ whole genome shotgun (WGS) entry which is preliminary data.</text>
</comment>
<accession>A0A6A5FTX4</accession>
<evidence type="ECO:0000313" key="3">
    <source>
        <dbReference type="Proteomes" id="UP000483820"/>
    </source>
</evidence>
<reference evidence="2 3" key="1">
    <citation type="submission" date="2019-12" db="EMBL/GenBank/DDBJ databases">
        <title>Chromosome-level assembly of the Caenorhabditis remanei genome.</title>
        <authorList>
            <person name="Teterina A.A."/>
            <person name="Willis J.H."/>
            <person name="Phillips P.C."/>
        </authorList>
    </citation>
    <scope>NUCLEOTIDE SEQUENCE [LARGE SCALE GENOMIC DNA]</scope>
    <source>
        <strain evidence="2 3">PX506</strain>
        <tissue evidence="2">Whole organism</tissue>
    </source>
</reference>
<dbReference type="EMBL" id="WUAV01000006">
    <property type="protein sequence ID" value="KAF1746004.1"/>
    <property type="molecule type" value="Genomic_DNA"/>
</dbReference>
<dbReference type="AlphaFoldDB" id="A0A6A5FTX4"/>
<protein>
    <recommendedName>
        <fullName evidence="4">DNA2/NAM7 helicase helicase domain-containing protein</fullName>
    </recommendedName>
</protein>
<dbReference type="GeneID" id="78777440"/>
<evidence type="ECO:0000256" key="1">
    <source>
        <dbReference type="SAM" id="MobiDB-lite"/>
    </source>
</evidence>
<dbReference type="RefSeq" id="XP_053578400.1">
    <property type="nucleotide sequence ID" value="XM_053734834.1"/>
</dbReference>
<feature type="compositionally biased region" description="Acidic residues" evidence="1">
    <location>
        <begin position="1"/>
        <end position="10"/>
    </location>
</feature>
<dbReference type="InterPro" id="IPR027417">
    <property type="entry name" value="P-loop_NTPase"/>
</dbReference>
<proteinExistence type="predicted"/>
<name>A0A6A5FTX4_CAERE</name>
<gene>
    <name evidence="2" type="ORF">GCK72_022455</name>
</gene>
<evidence type="ECO:0008006" key="4">
    <source>
        <dbReference type="Google" id="ProtNLM"/>
    </source>
</evidence>
<dbReference type="CTD" id="78777440"/>
<sequence length="233" mass="26104">MEEQEEDEGAGMEREQMSPYTDQGESPPAAPPGATPTLSTVGKPEIPKNWKSGTNIVICGKTTGYARIESAKEEQFKIIITARLSPNSRQFEFSNGQDHMIFEAEKPIPIYLHSRFFTSMQEDCNAKKVISAFYGGSKIPPEFTLNIRGIQIMSKIRSVQLNAEQLHYVDQILKWHPIIIGSGPFGSGKSMTMAMAAVLAARKVPSRCHLLVTHRTELLYKLEKWMEQTVTTQ</sequence>
<feature type="region of interest" description="Disordered" evidence="1">
    <location>
        <begin position="1"/>
        <end position="46"/>
    </location>
</feature>
<dbReference type="SUPFAM" id="SSF52540">
    <property type="entry name" value="P-loop containing nucleoside triphosphate hydrolases"/>
    <property type="match status" value="1"/>
</dbReference>
<dbReference type="Proteomes" id="UP000483820">
    <property type="component" value="Chromosome X"/>
</dbReference>
<evidence type="ECO:0000313" key="2">
    <source>
        <dbReference type="EMBL" id="KAF1746004.1"/>
    </source>
</evidence>